<dbReference type="OrthoDB" id="18853at2759"/>
<dbReference type="Proteomes" id="UP000276133">
    <property type="component" value="Unassembled WGS sequence"/>
</dbReference>
<evidence type="ECO:0000313" key="2">
    <source>
        <dbReference type="Proteomes" id="UP000276133"/>
    </source>
</evidence>
<evidence type="ECO:0000313" key="1">
    <source>
        <dbReference type="EMBL" id="RNA32576.1"/>
    </source>
</evidence>
<name>A0A3M7S9S0_BRAPC</name>
<dbReference type="AlphaFoldDB" id="A0A3M7S9S0"/>
<dbReference type="EMBL" id="REGN01001783">
    <property type="protein sequence ID" value="RNA32576.1"/>
    <property type="molecule type" value="Genomic_DNA"/>
</dbReference>
<proteinExistence type="predicted"/>
<reference evidence="1 2" key="1">
    <citation type="journal article" date="2018" name="Sci. Rep.">
        <title>Genomic signatures of local adaptation to the degree of environmental predictability in rotifers.</title>
        <authorList>
            <person name="Franch-Gras L."/>
            <person name="Hahn C."/>
            <person name="Garcia-Roger E.M."/>
            <person name="Carmona M.J."/>
            <person name="Serra M."/>
            <person name="Gomez A."/>
        </authorList>
    </citation>
    <scope>NUCLEOTIDE SEQUENCE [LARGE SCALE GENOMIC DNA]</scope>
    <source>
        <strain evidence="1">HYR1</strain>
    </source>
</reference>
<sequence length="175" mass="20512">MKEVETFVPYCRDILIQHNLSKVSECKTLAVLDSNDKILSSEVSSTARKYQSELREIIDLPFNENLFIWVNEMNLLITNLEHLSAKELLAKVNEIEDIKREICDQTNLVFKNDYNLVIESNLIDQMKDLMRRIIRIDSFIQQSTLKNLTRTYSGCTDQTSEITSLYAENFNYNRF</sequence>
<gene>
    <name evidence="1" type="ORF">BpHYR1_038702</name>
</gene>
<comment type="caution">
    <text evidence="1">The sequence shown here is derived from an EMBL/GenBank/DDBJ whole genome shotgun (WGS) entry which is preliminary data.</text>
</comment>
<keyword evidence="2" id="KW-1185">Reference proteome</keyword>
<protein>
    <submittedName>
        <fullName evidence="1">Uncharacterized protein</fullName>
    </submittedName>
</protein>
<organism evidence="1 2">
    <name type="scientific">Brachionus plicatilis</name>
    <name type="common">Marine rotifer</name>
    <name type="synonym">Brachionus muelleri</name>
    <dbReference type="NCBI Taxonomy" id="10195"/>
    <lineage>
        <taxon>Eukaryota</taxon>
        <taxon>Metazoa</taxon>
        <taxon>Spiralia</taxon>
        <taxon>Gnathifera</taxon>
        <taxon>Rotifera</taxon>
        <taxon>Eurotatoria</taxon>
        <taxon>Monogononta</taxon>
        <taxon>Pseudotrocha</taxon>
        <taxon>Ploima</taxon>
        <taxon>Brachionidae</taxon>
        <taxon>Brachionus</taxon>
    </lineage>
</organism>
<accession>A0A3M7S9S0</accession>